<sequence length="397" mass="42410">MDILLGILSLIGVLFLGWLLSSKKSIIPWRTILIGMVLEALFVLFVLKVPVGKTFLEKAALGVQKVIDFSNEGIQFVFGGFFDKGTHITFVFAINVLAVIIFISALISALYYLRVLPLIVRVIGVTLGKLLGTTKVETFNAVGNSFLGIVEAPLLIKPYLKFLTRSETFAVMVGGTASASGAILVGYSLMGIDMKYLLLSVFSVPLISLIMAKLMEPETEVSETNDNIKMAKTDHTNIFEAIADGAVNGVQLAINIGALLIAFIGILALVNGVLGLFHTSLSMILGYAFYPFALLVGVPVDEAFKAASIIGTKMSINEFVAYDNLTKISDQLSPKTVAILSVALCNFANLSSIGQLIVGLGSLEPSKRPLVAKLSLKAIVGGTLASFITAIFVGMFM</sequence>
<evidence type="ECO:0000256" key="4">
    <source>
        <dbReference type="ARBA" id="ARBA00022692"/>
    </source>
</evidence>
<feature type="transmembrane region" description="Helical" evidence="7">
    <location>
        <begin position="252"/>
        <end position="277"/>
    </location>
</feature>
<keyword evidence="4 7" id="KW-0812">Transmembrane</keyword>
<protein>
    <submittedName>
        <fullName evidence="11">CNT family concentrative nucleoside transporter</fullName>
    </submittedName>
</protein>
<evidence type="ECO:0000313" key="11">
    <source>
        <dbReference type="EMBL" id="RDI42260.1"/>
    </source>
</evidence>
<accession>A0A370GG20</accession>
<feature type="transmembrane region" description="Helical" evidence="7">
    <location>
        <begin position="32"/>
        <end position="51"/>
    </location>
</feature>
<comment type="similarity">
    <text evidence="2">Belongs to the concentrative nucleoside transporter (CNT) (TC 2.A.41) family.</text>
</comment>
<dbReference type="GO" id="GO:0015293">
    <property type="term" value="F:symporter activity"/>
    <property type="evidence" value="ECO:0007669"/>
    <property type="project" value="TreeGrafter"/>
</dbReference>
<keyword evidence="6 7" id="KW-0472">Membrane</keyword>
<dbReference type="RefSeq" id="WP_114745648.1">
    <property type="nucleotide sequence ID" value="NZ_QQAY01000005.1"/>
</dbReference>
<evidence type="ECO:0000256" key="1">
    <source>
        <dbReference type="ARBA" id="ARBA00004651"/>
    </source>
</evidence>
<dbReference type="OrthoDB" id="9766455at2"/>
<evidence type="ECO:0000256" key="7">
    <source>
        <dbReference type="SAM" id="Phobius"/>
    </source>
</evidence>
<dbReference type="GO" id="GO:0005337">
    <property type="term" value="F:nucleoside transmembrane transporter activity"/>
    <property type="evidence" value="ECO:0007669"/>
    <property type="project" value="InterPro"/>
</dbReference>
<keyword evidence="12" id="KW-1185">Reference proteome</keyword>
<evidence type="ECO:0000259" key="10">
    <source>
        <dbReference type="Pfam" id="PF07670"/>
    </source>
</evidence>
<evidence type="ECO:0000256" key="6">
    <source>
        <dbReference type="ARBA" id="ARBA00023136"/>
    </source>
</evidence>
<evidence type="ECO:0000259" key="8">
    <source>
        <dbReference type="Pfam" id="PF01773"/>
    </source>
</evidence>
<feature type="domain" description="Concentrative nucleoside transporter N-terminal" evidence="8">
    <location>
        <begin position="9"/>
        <end position="80"/>
    </location>
</feature>
<organism evidence="11 12">
    <name type="scientific">Falsibacillus pallidus</name>
    <dbReference type="NCBI Taxonomy" id="493781"/>
    <lineage>
        <taxon>Bacteria</taxon>
        <taxon>Bacillati</taxon>
        <taxon>Bacillota</taxon>
        <taxon>Bacilli</taxon>
        <taxon>Bacillales</taxon>
        <taxon>Bacillaceae</taxon>
        <taxon>Falsibacillus</taxon>
    </lineage>
</organism>
<dbReference type="InterPro" id="IPR008276">
    <property type="entry name" value="C_nuclsd_transpt"/>
</dbReference>
<dbReference type="Pfam" id="PF07670">
    <property type="entry name" value="Gate"/>
    <property type="match status" value="1"/>
</dbReference>
<evidence type="ECO:0000313" key="12">
    <source>
        <dbReference type="Proteomes" id="UP000255326"/>
    </source>
</evidence>
<comment type="subcellular location">
    <subcellularLocation>
        <location evidence="1">Cell membrane</location>
        <topology evidence="1">Multi-pass membrane protein</topology>
    </subcellularLocation>
</comment>
<feature type="transmembrane region" description="Helical" evidence="7">
    <location>
        <begin position="90"/>
        <end position="113"/>
    </location>
</feature>
<dbReference type="InterPro" id="IPR011657">
    <property type="entry name" value="CNT_C_dom"/>
</dbReference>
<feature type="transmembrane region" description="Helical" evidence="7">
    <location>
        <begin position="337"/>
        <end position="358"/>
    </location>
</feature>
<evidence type="ECO:0000259" key="9">
    <source>
        <dbReference type="Pfam" id="PF07662"/>
    </source>
</evidence>
<gene>
    <name evidence="11" type="ORF">DFR59_105100</name>
</gene>
<dbReference type="EMBL" id="QQAY01000005">
    <property type="protein sequence ID" value="RDI42260.1"/>
    <property type="molecule type" value="Genomic_DNA"/>
</dbReference>
<dbReference type="Proteomes" id="UP000255326">
    <property type="component" value="Unassembled WGS sequence"/>
</dbReference>
<dbReference type="AlphaFoldDB" id="A0A370GG20"/>
<feature type="domain" description="Nucleoside transporter/FeoB GTPase Gate" evidence="10">
    <location>
        <begin position="94"/>
        <end position="189"/>
    </location>
</feature>
<feature type="transmembrane region" description="Helical" evidence="7">
    <location>
        <begin position="169"/>
        <end position="189"/>
    </location>
</feature>
<dbReference type="PANTHER" id="PTHR10590">
    <property type="entry name" value="SODIUM/NUCLEOSIDE COTRANSPORTER"/>
    <property type="match status" value="1"/>
</dbReference>
<keyword evidence="5 7" id="KW-1133">Transmembrane helix</keyword>
<dbReference type="PANTHER" id="PTHR10590:SF4">
    <property type="entry name" value="SOLUTE CARRIER FAMILY 28 MEMBER 3"/>
    <property type="match status" value="1"/>
</dbReference>
<evidence type="ECO:0000256" key="5">
    <source>
        <dbReference type="ARBA" id="ARBA00022989"/>
    </source>
</evidence>
<proteinExistence type="inferred from homology"/>
<reference evidence="11 12" key="1">
    <citation type="submission" date="2018-07" db="EMBL/GenBank/DDBJ databases">
        <title>Genomic Encyclopedia of Type Strains, Phase IV (KMG-IV): sequencing the most valuable type-strain genomes for metagenomic binning, comparative biology and taxonomic classification.</title>
        <authorList>
            <person name="Goeker M."/>
        </authorList>
    </citation>
    <scope>NUCLEOTIDE SEQUENCE [LARGE SCALE GENOMIC DNA]</scope>
    <source>
        <strain evidence="11 12">DSM 25281</strain>
    </source>
</reference>
<evidence type="ECO:0000256" key="3">
    <source>
        <dbReference type="ARBA" id="ARBA00022475"/>
    </source>
</evidence>
<dbReference type="InterPro" id="IPR002668">
    <property type="entry name" value="CNT_N_dom"/>
</dbReference>
<dbReference type="Pfam" id="PF01773">
    <property type="entry name" value="Nucleos_tra2_N"/>
    <property type="match status" value="1"/>
</dbReference>
<evidence type="ECO:0000256" key="2">
    <source>
        <dbReference type="ARBA" id="ARBA00009033"/>
    </source>
</evidence>
<keyword evidence="3" id="KW-1003">Cell membrane</keyword>
<feature type="transmembrane region" description="Helical" evidence="7">
    <location>
        <begin position="378"/>
        <end position="396"/>
    </location>
</feature>
<dbReference type="GO" id="GO:0005886">
    <property type="term" value="C:plasma membrane"/>
    <property type="evidence" value="ECO:0007669"/>
    <property type="project" value="UniProtKB-SubCell"/>
</dbReference>
<name>A0A370GG20_9BACI</name>
<feature type="domain" description="Concentrative nucleoside transporter C-terminal" evidence="9">
    <location>
        <begin position="200"/>
        <end position="394"/>
    </location>
</feature>
<dbReference type="Pfam" id="PF07662">
    <property type="entry name" value="Nucleos_tra2_C"/>
    <property type="match status" value="1"/>
</dbReference>
<comment type="caution">
    <text evidence="11">The sequence shown here is derived from an EMBL/GenBank/DDBJ whole genome shotgun (WGS) entry which is preliminary data.</text>
</comment>
<dbReference type="InterPro" id="IPR011642">
    <property type="entry name" value="Gate_dom"/>
</dbReference>